<dbReference type="PANTHER" id="PTHR30572:SF18">
    <property type="entry name" value="ABC-TYPE MACROLIDE FAMILY EXPORT SYSTEM PERMEASE COMPONENT 2"/>
    <property type="match status" value="1"/>
</dbReference>
<evidence type="ECO:0000256" key="6">
    <source>
        <dbReference type="SAM" id="Phobius"/>
    </source>
</evidence>
<dbReference type="Proteomes" id="UP001220610">
    <property type="component" value="Chromosome"/>
</dbReference>
<feature type="transmembrane region" description="Helical" evidence="6">
    <location>
        <begin position="422"/>
        <end position="445"/>
    </location>
</feature>
<evidence type="ECO:0000256" key="2">
    <source>
        <dbReference type="ARBA" id="ARBA00022475"/>
    </source>
</evidence>
<feature type="domain" description="ABC3 transporter permease C-terminal" evidence="7">
    <location>
        <begin position="289"/>
        <end position="403"/>
    </location>
</feature>
<keyword evidence="4 6" id="KW-1133">Transmembrane helix</keyword>
<feature type="transmembrane region" description="Helical" evidence="6">
    <location>
        <begin position="21"/>
        <end position="41"/>
    </location>
</feature>
<evidence type="ECO:0000259" key="8">
    <source>
        <dbReference type="Pfam" id="PF12704"/>
    </source>
</evidence>
<feature type="transmembrane region" description="Helical" evidence="6">
    <location>
        <begin position="284"/>
        <end position="305"/>
    </location>
</feature>
<sequence>MFRNFLKTAFRNLWKHRTFSLINILGLTVGLTGCFLIFLYVRFEMSYESWHPKKDRIFRVVANIKTPTEELRTTGPSWAVPSNLKDEFPEVEDFVRFSRHSILFRYNDIKIQEENTRFVDSSLFRVFGFRMLKGNPATALRDPRSVVLTETAAKKYFGNEDPIGKVLLMTNEGQSASVTGVIRDVPENTDLKGDVYVSMTTLTKEWNPSLDKQWGNYGSMAYLLLRPGTDPKALEKKFPGFLQKRNGKEMEEHQMFASLFLEPLREVYLYTTREGNKTGRISNVYVFSIVAAFILLIACINFINLTTARSTERAREVGIRKVVGALKGQLTRQFLTESLLISSVAFILSMLSAALLLPAFNELAGKQISSGIFSNPEDLAVLLAASIGVGLLAGLYPALVLSSFRPIVVLKGRFATGAQGILLRKGLVIFQFTISIALVIGTLVVNNQMRYMNHQNLGFNKDQMLVLTTFSDPQTHTFKEELRKLAGVRQISAGSSVPGDGYNSAYSEIENRNGDLQVANLRLYFVDFDYIPLFDMKLVAGRAFSGDFKTDTTQAMLLNESAVKMFGYTSPEQAIGKRFKQWGREGKIIGVLKDFHYTSLQSDIAPLTLRIEPGAYDKVIANIPAAAAPATIATIEKKWKEFFPNRPFSYSFLNDIFDQQYRSEQRFGKLFLNFAILAIFISCLGLLGLASYSTMQRTKEIGIRKVMGASVSNILHLLSSDFLKLVSIAFVIAAPLAGFFMYRWLQDFAYRSQLSWWIFGLAAILALLITVTTISFLAIRAALANPVKSLRAE</sequence>
<dbReference type="InterPro" id="IPR025857">
    <property type="entry name" value="MacB_PCD"/>
</dbReference>
<evidence type="ECO:0000256" key="1">
    <source>
        <dbReference type="ARBA" id="ARBA00004651"/>
    </source>
</evidence>
<gene>
    <name evidence="9" type="ORF">P0Y53_20365</name>
</gene>
<keyword evidence="3 6" id="KW-0812">Transmembrane</keyword>
<evidence type="ECO:0000256" key="4">
    <source>
        <dbReference type="ARBA" id="ARBA00022989"/>
    </source>
</evidence>
<dbReference type="EMBL" id="CP119311">
    <property type="protein sequence ID" value="WEK34849.1"/>
    <property type="molecule type" value="Genomic_DNA"/>
</dbReference>
<evidence type="ECO:0000256" key="5">
    <source>
        <dbReference type="ARBA" id="ARBA00023136"/>
    </source>
</evidence>
<dbReference type="AlphaFoldDB" id="A0AAJ6BGK8"/>
<feature type="transmembrane region" description="Helical" evidence="6">
    <location>
        <begin position="380"/>
        <end position="401"/>
    </location>
</feature>
<accession>A0AAJ6BGK8</accession>
<name>A0AAJ6BGK8_9BACT</name>
<feature type="transmembrane region" description="Helical" evidence="6">
    <location>
        <begin position="339"/>
        <end position="360"/>
    </location>
</feature>
<comment type="subcellular location">
    <subcellularLocation>
        <location evidence="1">Cell membrane</location>
        <topology evidence="1">Multi-pass membrane protein</topology>
    </subcellularLocation>
</comment>
<dbReference type="InterPro" id="IPR003838">
    <property type="entry name" value="ABC3_permease_C"/>
</dbReference>
<feature type="transmembrane region" description="Helical" evidence="6">
    <location>
        <begin position="754"/>
        <end position="779"/>
    </location>
</feature>
<dbReference type="PANTHER" id="PTHR30572">
    <property type="entry name" value="MEMBRANE COMPONENT OF TRANSPORTER-RELATED"/>
    <property type="match status" value="1"/>
</dbReference>
<keyword evidence="2" id="KW-1003">Cell membrane</keyword>
<dbReference type="GO" id="GO:0022857">
    <property type="term" value="F:transmembrane transporter activity"/>
    <property type="evidence" value="ECO:0007669"/>
    <property type="project" value="TreeGrafter"/>
</dbReference>
<evidence type="ECO:0000313" key="10">
    <source>
        <dbReference type="Proteomes" id="UP001220610"/>
    </source>
</evidence>
<evidence type="ECO:0000256" key="3">
    <source>
        <dbReference type="ARBA" id="ARBA00022692"/>
    </source>
</evidence>
<feature type="domain" description="MacB-like periplasmic core" evidence="8">
    <location>
        <begin position="20"/>
        <end position="237"/>
    </location>
</feature>
<keyword evidence="5 6" id="KW-0472">Membrane</keyword>
<proteinExistence type="predicted"/>
<feature type="transmembrane region" description="Helical" evidence="6">
    <location>
        <begin position="670"/>
        <end position="690"/>
    </location>
</feature>
<feature type="domain" description="ABC3 transporter permease C-terminal" evidence="7">
    <location>
        <begin position="674"/>
        <end position="782"/>
    </location>
</feature>
<evidence type="ECO:0000313" key="9">
    <source>
        <dbReference type="EMBL" id="WEK34849.1"/>
    </source>
</evidence>
<evidence type="ECO:0000259" key="7">
    <source>
        <dbReference type="Pfam" id="PF02687"/>
    </source>
</evidence>
<dbReference type="PROSITE" id="PS51257">
    <property type="entry name" value="PROKAR_LIPOPROTEIN"/>
    <property type="match status" value="1"/>
</dbReference>
<feature type="domain" description="MacB-like periplasmic core" evidence="8">
    <location>
        <begin position="433"/>
        <end position="596"/>
    </location>
</feature>
<dbReference type="Pfam" id="PF12704">
    <property type="entry name" value="MacB_PCD"/>
    <property type="match status" value="2"/>
</dbReference>
<protein>
    <submittedName>
        <fullName evidence="9">ABC transporter permease</fullName>
    </submittedName>
</protein>
<reference evidence="9" key="1">
    <citation type="submission" date="2023-03" db="EMBL/GenBank/DDBJ databases">
        <title>Andean soil-derived lignocellulolytic bacterial consortium as a source of novel taxa and putative plastic-active enzymes.</title>
        <authorList>
            <person name="Diaz-Garcia L."/>
            <person name="Chuvochina M."/>
            <person name="Feuerriegel G."/>
            <person name="Bunk B."/>
            <person name="Sproer C."/>
            <person name="Streit W.R."/>
            <person name="Rodriguez L.M."/>
            <person name="Overmann J."/>
            <person name="Jimenez D.J."/>
        </authorList>
    </citation>
    <scope>NUCLEOTIDE SEQUENCE</scope>
    <source>
        <strain evidence="9">MAG 7</strain>
    </source>
</reference>
<organism evidence="9 10">
    <name type="scientific">Candidatus Pseudobacter hemicellulosilyticus</name>
    <dbReference type="NCBI Taxonomy" id="3121375"/>
    <lineage>
        <taxon>Bacteria</taxon>
        <taxon>Pseudomonadati</taxon>
        <taxon>Bacteroidota</taxon>
        <taxon>Chitinophagia</taxon>
        <taxon>Chitinophagales</taxon>
        <taxon>Chitinophagaceae</taxon>
        <taxon>Pseudobacter</taxon>
    </lineage>
</organism>
<dbReference type="Pfam" id="PF02687">
    <property type="entry name" value="FtsX"/>
    <property type="match status" value="2"/>
</dbReference>
<dbReference type="GO" id="GO:0005886">
    <property type="term" value="C:plasma membrane"/>
    <property type="evidence" value="ECO:0007669"/>
    <property type="project" value="UniProtKB-SubCell"/>
</dbReference>
<feature type="transmembrane region" description="Helical" evidence="6">
    <location>
        <begin position="722"/>
        <end position="742"/>
    </location>
</feature>
<dbReference type="InterPro" id="IPR050250">
    <property type="entry name" value="Macrolide_Exporter_MacB"/>
</dbReference>